<reference evidence="2" key="2">
    <citation type="submission" date="2018-04" db="EMBL/GenBank/DDBJ databases">
        <title>OnivRS2 (Oryza nivara Reference Sequence Version 2).</title>
        <authorList>
            <person name="Zhang J."/>
            <person name="Kudrna D."/>
            <person name="Lee S."/>
            <person name="Talag J."/>
            <person name="Rajasekar S."/>
            <person name="Welchert J."/>
            <person name="Hsing Y.-I."/>
            <person name="Wing R.A."/>
        </authorList>
    </citation>
    <scope>NUCLEOTIDE SEQUENCE [LARGE SCALE GENOMIC DNA]</scope>
    <source>
        <strain evidence="2">SL10</strain>
    </source>
</reference>
<dbReference type="Gramene" id="ONIVA03G20230.1">
    <property type="protein sequence ID" value="ONIVA03G20230.1"/>
    <property type="gene ID" value="ONIVA03G20230"/>
</dbReference>
<feature type="compositionally biased region" description="Polar residues" evidence="1">
    <location>
        <begin position="1"/>
        <end position="15"/>
    </location>
</feature>
<dbReference type="Proteomes" id="UP000006591">
    <property type="component" value="Chromosome 3"/>
</dbReference>
<evidence type="ECO:0000313" key="2">
    <source>
        <dbReference type="EnsemblPlants" id="ONIVA03G20230.1"/>
    </source>
</evidence>
<evidence type="ECO:0000313" key="3">
    <source>
        <dbReference type="Proteomes" id="UP000006591"/>
    </source>
</evidence>
<feature type="region of interest" description="Disordered" evidence="1">
    <location>
        <begin position="1"/>
        <end position="44"/>
    </location>
</feature>
<feature type="compositionally biased region" description="Polar residues" evidence="1">
    <location>
        <begin position="100"/>
        <end position="109"/>
    </location>
</feature>
<accession>A0A0E0GN24</accession>
<dbReference type="HOGENOM" id="CLU_1818954_0_0_1"/>
<dbReference type="AlphaFoldDB" id="A0A0E0GN24"/>
<feature type="region of interest" description="Disordered" evidence="1">
    <location>
        <begin position="91"/>
        <end position="142"/>
    </location>
</feature>
<reference evidence="2" key="1">
    <citation type="submission" date="2015-04" db="UniProtKB">
        <authorList>
            <consortium name="EnsemblPlants"/>
        </authorList>
    </citation>
    <scope>IDENTIFICATION</scope>
    <source>
        <strain evidence="2">SL10</strain>
    </source>
</reference>
<protein>
    <submittedName>
        <fullName evidence="2">Uncharacterized protein</fullName>
    </submittedName>
</protein>
<organism evidence="2">
    <name type="scientific">Oryza nivara</name>
    <name type="common">Indian wild rice</name>
    <name type="synonym">Oryza sativa f. spontanea</name>
    <dbReference type="NCBI Taxonomy" id="4536"/>
    <lineage>
        <taxon>Eukaryota</taxon>
        <taxon>Viridiplantae</taxon>
        <taxon>Streptophyta</taxon>
        <taxon>Embryophyta</taxon>
        <taxon>Tracheophyta</taxon>
        <taxon>Spermatophyta</taxon>
        <taxon>Magnoliopsida</taxon>
        <taxon>Liliopsida</taxon>
        <taxon>Poales</taxon>
        <taxon>Poaceae</taxon>
        <taxon>BOP clade</taxon>
        <taxon>Oryzoideae</taxon>
        <taxon>Oryzeae</taxon>
        <taxon>Oryzinae</taxon>
        <taxon>Oryza</taxon>
    </lineage>
</organism>
<name>A0A0E0GN24_ORYNI</name>
<feature type="compositionally biased region" description="Low complexity" evidence="1">
    <location>
        <begin position="119"/>
        <end position="132"/>
    </location>
</feature>
<dbReference type="EnsemblPlants" id="ONIVA03G20230.1">
    <property type="protein sequence ID" value="ONIVA03G20230.1"/>
    <property type="gene ID" value="ONIVA03G20230"/>
</dbReference>
<evidence type="ECO:0000256" key="1">
    <source>
        <dbReference type="SAM" id="MobiDB-lite"/>
    </source>
</evidence>
<keyword evidence="3" id="KW-1185">Reference proteome</keyword>
<proteinExistence type="predicted"/>
<sequence length="142" mass="14972">MRPKQTEGSSIQAAASATPGGIERSFGLGGAEAPSGSGDLGGRVSRKQKYTTAALALGDVNHEIRRPLISYAGGARYVERHTSLYRALRPWLSDPRADNPPSTNATESLSEWRCAPRYNAANSANSSAHAASPTPAFDFNGI</sequence>